<keyword evidence="3" id="KW-1185">Reference proteome</keyword>
<name>A0AAD7VGZ7_QUISA</name>
<dbReference type="PANTHER" id="PTHR34539:SF15">
    <property type="match status" value="1"/>
</dbReference>
<dbReference type="Proteomes" id="UP001163823">
    <property type="component" value="Chromosome 3"/>
</dbReference>
<dbReference type="AlphaFoldDB" id="A0AAD7VGZ7"/>
<evidence type="ECO:0000256" key="1">
    <source>
        <dbReference type="SAM" id="MobiDB-lite"/>
    </source>
</evidence>
<organism evidence="2 3">
    <name type="scientific">Quillaja saponaria</name>
    <name type="common">Soap bark tree</name>
    <dbReference type="NCBI Taxonomy" id="32244"/>
    <lineage>
        <taxon>Eukaryota</taxon>
        <taxon>Viridiplantae</taxon>
        <taxon>Streptophyta</taxon>
        <taxon>Embryophyta</taxon>
        <taxon>Tracheophyta</taxon>
        <taxon>Spermatophyta</taxon>
        <taxon>Magnoliopsida</taxon>
        <taxon>eudicotyledons</taxon>
        <taxon>Gunneridae</taxon>
        <taxon>Pentapetalae</taxon>
        <taxon>rosids</taxon>
        <taxon>fabids</taxon>
        <taxon>Fabales</taxon>
        <taxon>Quillajaceae</taxon>
        <taxon>Quillaja</taxon>
    </lineage>
</organism>
<feature type="compositionally biased region" description="Basic and acidic residues" evidence="1">
    <location>
        <begin position="1"/>
        <end position="16"/>
    </location>
</feature>
<accession>A0AAD7VGZ7</accession>
<protein>
    <submittedName>
        <fullName evidence="2">Carbohydrate-responsive element-binding protein</fullName>
    </submittedName>
</protein>
<feature type="region of interest" description="Disordered" evidence="1">
    <location>
        <begin position="1"/>
        <end position="23"/>
    </location>
</feature>
<dbReference type="EMBL" id="JARAOO010000003">
    <property type="protein sequence ID" value="KAJ7975115.1"/>
    <property type="molecule type" value="Genomic_DNA"/>
</dbReference>
<gene>
    <name evidence="2" type="ORF">O6P43_005081</name>
</gene>
<comment type="caution">
    <text evidence="2">The sequence shown here is derived from an EMBL/GenBank/DDBJ whole genome shotgun (WGS) entry which is preliminary data.</text>
</comment>
<evidence type="ECO:0000313" key="2">
    <source>
        <dbReference type="EMBL" id="KAJ7975115.1"/>
    </source>
</evidence>
<sequence length="222" mass="24741">MEDCIEKNRKRARDDLVDSESDSPQYKITRVNLGFSDKSLESKSKSPESELAGVDSYHAFDSVESELIRVNSPDTKLLEDDLLNILEAPDNVTDREPVIQGLDSIMKSFEEEILVPADPKTELVNSGESQPHLIYLLEASDDELGLPPTVTSSTSREKKVKVEEFGEFLGFENDMVSYDSLEFGVNPESDGSSKDEFVALSGLFDYAEPAVSLWRHESLQAL</sequence>
<proteinExistence type="predicted"/>
<dbReference type="KEGG" id="qsa:O6P43_005081"/>
<dbReference type="PANTHER" id="PTHR34539">
    <property type="entry name" value="T6J4.11 PROTEIN"/>
    <property type="match status" value="1"/>
</dbReference>
<reference evidence="2" key="1">
    <citation type="journal article" date="2023" name="Science">
        <title>Elucidation of the pathway for biosynthesis of saponin adjuvants from the soapbark tree.</title>
        <authorList>
            <person name="Reed J."/>
            <person name="Orme A."/>
            <person name="El-Demerdash A."/>
            <person name="Owen C."/>
            <person name="Martin L.B.B."/>
            <person name="Misra R.C."/>
            <person name="Kikuchi S."/>
            <person name="Rejzek M."/>
            <person name="Martin A.C."/>
            <person name="Harkess A."/>
            <person name="Leebens-Mack J."/>
            <person name="Louveau T."/>
            <person name="Stephenson M.J."/>
            <person name="Osbourn A."/>
        </authorList>
    </citation>
    <scope>NUCLEOTIDE SEQUENCE</scope>
    <source>
        <strain evidence="2">S10</strain>
    </source>
</reference>
<evidence type="ECO:0000313" key="3">
    <source>
        <dbReference type="Proteomes" id="UP001163823"/>
    </source>
</evidence>